<evidence type="ECO:0000256" key="1">
    <source>
        <dbReference type="ARBA" id="ARBA00022676"/>
    </source>
</evidence>
<sequence length="560" mass="61251">MSQPEKVAIFFHPDAVEGEGREIVGRRSAGQSFLKGFLAHAGGDEVRAYVDAPKAAKAFDEAARALGETRPLRVPSLRGGFDPAFAGTVFFPTPGFQGTPWQRMRHGPASCSLVGITHTVSTRRIIEGIHQMLAEPVEPWDAVICTSHAVKSVVARQFEAEAEFFRARYGATRVPQPQLPVIPLGIAADDFTPRDGARARMRAAQGAREEAVVVLTMGRMSVIEKANPIPLLLALEQVAHRTGREVHLWMTGWASREEEEALHRTAAEALCDRVQVRFLDGRDPDIRRDVWAGADIFTLPADSIQETFGLVPVEAMAAGLPVVMPDWDGFRDTVIHGETGLLVPTRMAPVGSGAQLARRFAEGVDGYLQYLALVQAQVQIEVPAYAAAFEALIRDPALRAKMGRQAAAHVRATLDWSAVIPQYLALAEDLAALRGAEPPKRSVNPLQIDPFTLYQDYPSTKIRPDDVVTLVRPVTPEEIALHSQISGRELYRRHAVPPLSLHQACQWLEANGPTDVTRLAQGLQTSVNQALIIVLILAKSDMVRLPEIPFDPPSDAGRRT</sequence>
<dbReference type="Proteomes" id="UP000201613">
    <property type="component" value="Unassembled WGS sequence"/>
</dbReference>
<dbReference type="PANTHER" id="PTHR12526">
    <property type="entry name" value="GLYCOSYLTRANSFERASE"/>
    <property type="match status" value="1"/>
</dbReference>
<reference evidence="3 4" key="1">
    <citation type="submission" date="2017-05" db="EMBL/GenBank/DDBJ databases">
        <authorList>
            <person name="Song R."/>
            <person name="Chenine A.L."/>
            <person name="Ruprecht R.M."/>
        </authorList>
    </citation>
    <scope>NUCLEOTIDE SEQUENCE [LARGE SCALE GENOMIC DNA]</scope>
    <source>
        <strain evidence="3 4">CECT 8899</strain>
    </source>
</reference>
<dbReference type="SUPFAM" id="SSF53756">
    <property type="entry name" value="UDP-Glycosyltransferase/glycogen phosphorylase"/>
    <property type="match status" value="1"/>
</dbReference>
<dbReference type="OrthoDB" id="9790710at2"/>
<proteinExistence type="predicted"/>
<dbReference type="CDD" id="cd03801">
    <property type="entry name" value="GT4_PimA-like"/>
    <property type="match status" value="1"/>
</dbReference>
<dbReference type="EC" id="2.4.1.250" evidence="3"/>
<accession>A0A238LGX0</accession>
<dbReference type="AlphaFoldDB" id="A0A238LGX0"/>
<keyword evidence="2 3" id="KW-0808">Transferase</keyword>
<dbReference type="RefSeq" id="WP_093992407.1">
    <property type="nucleotide sequence ID" value="NZ_FXZK01000004.1"/>
</dbReference>
<organism evidence="3 4">
    <name type="scientific">Flavimaricola marinus</name>
    <dbReference type="NCBI Taxonomy" id="1819565"/>
    <lineage>
        <taxon>Bacteria</taxon>
        <taxon>Pseudomonadati</taxon>
        <taxon>Pseudomonadota</taxon>
        <taxon>Alphaproteobacteria</taxon>
        <taxon>Rhodobacterales</taxon>
        <taxon>Paracoccaceae</taxon>
        <taxon>Flavimaricola</taxon>
    </lineage>
</organism>
<dbReference type="PANTHER" id="PTHR12526:SF510">
    <property type="entry name" value="D-INOSITOL 3-PHOSPHATE GLYCOSYLTRANSFERASE"/>
    <property type="match status" value="1"/>
</dbReference>
<protein>
    <submittedName>
        <fullName evidence="3">D-inositol 3-phosphate glycosyltransferase</fullName>
        <ecNumber evidence="3">2.4.1.250</ecNumber>
    </submittedName>
</protein>
<dbReference type="EMBL" id="FXZK01000004">
    <property type="protein sequence ID" value="SMY08206.1"/>
    <property type="molecule type" value="Genomic_DNA"/>
</dbReference>
<dbReference type="Pfam" id="PF13692">
    <property type="entry name" value="Glyco_trans_1_4"/>
    <property type="match status" value="1"/>
</dbReference>
<keyword evidence="4" id="KW-1185">Reference proteome</keyword>
<evidence type="ECO:0000256" key="2">
    <source>
        <dbReference type="ARBA" id="ARBA00022679"/>
    </source>
</evidence>
<keyword evidence="1 3" id="KW-0328">Glycosyltransferase</keyword>
<name>A0A238LGX0_9RHOB</name>
<evidence type="ECO:0000313" key="3">
    <source>
        <dbReference type="EMBL" id="SMY08206.1"/>
    </source>
</evidence>
<dbReference type="GO" id="GO:0102710">
    <property type="term" value="F:D-inositol-3-phosphate glycosyltransferase activity"/>
    <property type="evidence" value="ECO:0007669"/>
    <property type="project" value="UniProtKB-EC"/>
</dbReference>
<dbReference type="Gene3D" id="3.40.50.2000">
    <property type="entry name" value="Glycogen Phosphorylase B"/>
    <property type="match status" value="1"/>
</dbReference>
<gene>
    <name evidence="3" type="primary">mshA_2</name>
    <name evidence="3" type="ORF">LOM8899_02356</name>
</gene>
<evidence type="ECO:0000313" key="4">
    <source>
        <dbReference type="Proteomes" id="UP000201613"/>
    </source>
</evidence>